<dbReference type="Proteomes" id="UP001242010">
    <property type="component" value="Chromosome"/>
</dbReference>
<feature type="domain" description="HTH LytTR-type" evidence="3">
    <location>
        <begin position="148"/>
        <end position="250"/>
    </location>
</feature>
<dbReference type="RefSeq" id="WP_286355696.1">
    <property type="nucleotide sequence ID" value="NZ_AP027079.1"/>
</dbReference>
<keyword evidence="1" id="KW-0597">Phosphoprotein</keyword>
<dbReference type="Pfam" id="PF00072">
    <property type="entry name" value="Response_reg"/>
    <property type="match status" value="1"/>
</dbReference>
<dbReference type="SMART" id="SM00448">
    <property type="entry name" value="REC"/>
    <property type="match status" value="1"/>
</dbReference>
<feature type="modified residue" description="4-aspartylphosphate" evidence="1">
    <location>
        <position position="55"/>
    </location>
</feature>
<dbReference type="SMART" id="SM00850">
    <property type="entry name" value="LytTR"/>
    <property type="match status" value="1"/>
</dbReference>
<dbReference type="Gene3D" id="3.40.50.2300">
    <property type="match status" value="1"/>
</dbReference>
<sequence>MTLRALIVDDESLARQRIRHLLRKAPDIEVAAECAHGLEAVKAIEDLAPDLVFLDIQMPELDGFGVVEAVGADRMPPTLFITAYDQHALRAFEVHALDYLLKPFSPERFHQALERARRWCTQKEAGSGPDLEALLAGLRKERPWVDRLLVKQGDRHILVKTAGLQWIEAEDNYVRLHVEGTSHLLRQTLSGLLTRLDPAQFRRIHRSAIVNLDCIKEFQPWTGGDHLVIMRDGTRLTLSRTYREQFGEWL</sequence>
<dbReference type="InterPro" id="IPR001789">
    <property type="entry name" value="Sig_transdc_resp-reg_receiver"/>
</dbReference>
<gene>
    <name evidence="4" type="ORF">GETHOR_11670</name>
</gene>
<feature type="domain" description="Response regulatory" evidence="2">
    <location>
        <begin position="4"/>
        <end position="117"/>
    </location>
</feature>
<name>A0ABN6UW91_9BACT</name>
<evidence type="ECO:0000256" key="1">
    <source>
        <dbReference type="PROSITE-ProRule" id="PRU00169"/>
    </source>
</evidence>
<proteinExistence type="predicted"/>
<dbReference type="EMBL" id="AP027079">
    <property type="protein sequence ID" value="BDU69066.1"/>
    <property type="molecule type" value="Genomic_DNA"/>
</dbReference>
<accession>A0ABN6UW91</accession>
<dbReference type="PROSITE" id="PS50930">
    <property type="entry name" value="HTH_LYTTR"/>
    <property type="match status" value="1"/>
</dbReference>
<dbReference type="InterPro" id="IPR007492">
    <property type="entry name" value="LytTR_DNA-bd_dom"/>
</dbReference>
<keyword evidence="5" id="KW-1185">Reference proteome</keyword>
<dbReference type="Pfam" id="PF04397">
    <property type="entry name" value="LytTR"/>
    <property type="match status" value="1"/>
</dbReference>
<reference evidence="5" key="1">
    <citation type="journal article" date="2023" name="Int. J. Syst. Evol. Microbiol.">
        <title>Mesoterricola silvestris gen. nov., sp. nov., Mesoterricola sediminis sp. nov., Geothrix oryzae sp. nov., Geothrix edaphica sp. nov., Geothrix rubra sp. nov., and Geothrix limicola sp. nov., six novel members of Acidobacteriota isolated from soils.</title>
        <authorList>
            <person name="Itoh H."/>
            <person name="Sugisawa Y."/>
            <person name="Mise K."/>
            <person name="Xu Z."/>
            <person name="Kuniyasu M."/>
            <person name="Ushijima N."/>
            <person name="Kawano K."/>
            <person name="Kobayashi E."/>
            <person name="Shiratori Y."/>
            <person name="Masuda Y."/>
            <person name="Senoo K."/>
        </authorList>
    </citation>
    <scope>NUCLEOTIDE SEQUENCE [LARGE SCALE GENOMIC DNA]</scope>
    <source>
        <strain evidence="5">Red222</strain>
    </source>
</reference>
<dbReference type="Gene3D" id="2.40.50.1020">
    <property type="entry name" value="LytTr DNA-binding domain"/>
    <property type="match status" value="1"/>
</dbReference>
<dbReference type="InterPro" id="IPR046947">
    <property type="entry name" value="LytR-like"/>
</dbReference>
<evidence type="ECO:0000313" key="4">
    <source>
        <dbReference type="EMBL" id="BDU69066.1"/>
    </source>
</evidence>
<dbReference type="SUPFAM" id="SSF52172">
    <property type="entry name" value="CheY-like"/>
    <property type="match status" value="1"/>
</dbReference>
<evidence type="ECO:0000259" key="2">
    <source>
        <dbReference type="PROSITE" id="PS50110"/>
    </source>
</evidence>
<dbReference type="InterPro" id="IPR011006">
    <property type="entry name" value="CheY-like_superfamily"/>
</dbReference>
<dbReference type="CDD" id="cd17532">
    <property type="entry name" value="REC_LytTR_AlgR-like"/>
    <property type="match status" value="1"/>
</dbReference>
<protein>
    <submittedName>
        <fullName evidence="4">DNA-binding response regulator</fullName>
    </submittedName>
</protein>
<keyword evidence="4" id="KW-0238">DNA-binding</keyword>
<dbReference type="PROSITE" id="PS50110">
    <property type="entry name" value="RESPONSE_REGULATORY"/>
    <property type="match status" value="1"/>
</dbReference>
<evidence type="ECO:0000259" key="3">
    <source>
        <dbReference type="PROSITE" id="PS50930"/>
    </source>
</evidence>
<organism evidence="4 5">
    <name type="scientific">Geothrix oryzae</name>
    <dbReference type="NCBI Taxonomy" id="2927975"/>
    <lineage>
        <taxon>Bacteria</taxon>
        <taxon>Pseudomonadati</taxon>
        <taxon>Acidobacteriota</taxon>
        <taxon>Holophagae</taxon>
        <taxon>Holophagales</taxon>
        <taxon>Holophagaceae</taxon>
        <taxon>Geothrix</taxon>
    </lineage>
</organism>
<evidence type="ECO:0000313" key="5">
    <source>
        <dbReference type="Proteomes" id="UP001242010"/>
    </source>
</evidence>
<dbReference type="GO" id="GO:0003677">
    <property type="term" value="F:DNA binding"/>
    <property type="evidence" value="ECO:0007669"/>
    <property type="project" value="UniProtKB-KW"/>
</dbReference>
<dbReference type="PANTHER" id="PTHR37299">
    <property type="entry name" value="TRANSCRIPTIONAL REGULATOR-RELATED"/>
    <property type="match status" value="1"/>
</dbReference>
<dbReference type="PANTHER" id="PTHR37299:SF1">
    <property type="entry name" value="STAGE 0 SPORULATION PROTEIN A HOMOLOG"/>
    <property type="match status" value="1"/>
</dbReference>